<keyword evidence="3 8" id="KW-1134">Transmembrane beta strand</keyword>
<dbReference type="Pfam" id="PF07715">
    <property type="entry name" value="Plug"/>
    <property type="match status" value="1"/>
</dbReference>
<dbReference type="Gene3D" id="2.60.40.1120">
    <property type="entry name" value="Carboxypeptidase-like, regulatory domain"/>
    <property type="match status" value="1"/>
</dbReference>
<keyword evidence="4 8" id="KW-0812">Transmembrane</keyword>
<dbReference type="Pfam" id="PF13620">
    <property type="entry name" value="CarboxypepD_reg"/>
    <property type="match status" value="1"/>
</dbReference>
<dbReference type="Gene3D" id="2.40.170.20">
    <property type="entry name" value="TonB-dependent receptor, beta-barrel domain"/>
    <property type="match status" value="1"/>
</dbReference>
<dbReference type="InterPro" id="IPR008969">
    <property type="entry name" value="CarboxyPept-like_regulatory"/>
</dbReference>
<keyword evidence="6 8" id="KW-0472">Membrane</keyword>
<gene>
    <name evidence="10" type="ORF">BGO89_06460</name>
</gene>
<evidence type="ECO:0000256" key="5">
    <source>
        <dbReference type="ARBA" id="ARBA00022729"/>
    </source>
</evidence>
<keyword evidence="7 8" id="KW-0998">Cell outer membrane</keyword>
<accession>A0A1M3KYM7</accession>
<dbReference type="InterPro" id="IPR012910">
    <property type="entry name" value="Plug_dom"/>
</dbReference>
<dbReference type="InterPro" id="IPR039426">
    <property type="entry name" value="TonB-dep_rcpt-like"/>
</dbReference>
<evidence type="ECO:0000256" key="3">
    <source>
        <dbReference type="ARBA" id="ARBA00022452"/>
    </source>
</evidence>
<comment type="similarity">
    <text evidence="8">Belongs to the TonB-dependent receptor family.</text>
</comment>
<evidence type="ECO:0000256" key="2">
    <source>
        <dbReference type="ARBA" id="ARBA00022448"/>
    </source>
</evidence>
<evidence type="ECO:0000313" key="10">
    <source>
        <dbReference type="EMBL" id="OJX57612.1"/>
    </source>
</evidence>
<dbReference type="SUPFAM" id="SSF56935">
    <property type="entry name" value="Porins"/>
    <property type="match status" value="1"/>
</dbReference>
<dbReference type="PANTHER" id="PTHR30069">
    <property type="entry name" value="TONB-DEPENDENT OUTER MEMBRANE RECEPTOR"/>
    <property type="match status" value="1"/>
</dbReference>
<evidence type="ECO:0000313" key="11">
    <source>
        <dbReference type="Proteomes" id="UP000184233"/>
    </source>
</evidence>
<dbReference type="EMBL" id="MKVH01000021">
    <property type="protein sequence ID" value="OJX57612.1"/>
    <property type="molecule type" value="Genomic_DNA"/>
</dbReference>
<proteinExistence type="inferred from homology"/>
<dbReference type="Proteomes" id="UP000184233">
    <property type="component" value="Unassembled WGS sequence"/>
</dbReference>
<evidence type="ECO:0000256" key="6">
    <source>
        <dbReference type="ARBA" id="ARBA00023136"/>
    </source>
</evidence>
<dbReference type="PANTHER" id="PTHR30069:SF29">
    <property type="entry name" value="HEMOGLOBIN AND HEMOGLOBIN-HAPTOGLOBIN-BINDING PROTEIN 1-RELATED"/>
    <property type="match status" value="1"/>
</dbReference>
<comment type="subcellular location">
    <subcellularLocation>
        <location evidence="1 8">Cell outer membrane</location>
        <topology evidence="1 8">Multi-pass membrane protein</topology>
    </subcellularLocation>
</comment>
<dbReference type="PROSITE" id="PS52016">
    <property type="entry name" value="TONB_DEPENDENT_REC_3"/>
    <property type="match status" value="1"/>
</dbReference>
<reference evidence="10 11" key="1">
    <citation type="submission" date="2016-09" db="EMBL/GenBank/DDBJ databases">
        <title>Genome-resolved meta-omics ties microbial dynamics to process performance in biotechnology for thiocyanate degradation.</title>
        <authorList>
            <person name="Kantor R.S."/>
            <person name="Huddy R.J."/>
            <person name="Iyer R."/>
            <person name="Thomas B.C."/>
            <person name="Brown C.T."/>
            <person name="Anantharaman K."/>
            <person name="Tringe S."/>
            <person name="Hettich R.L."/>
            <person name="Harrison S.T."/>
            <person name="Banfield J.F."/>
        </authorList>
    </citation>
    <scope>NUCLEOTIDE SEQUENCE [LARGE SCALE GENOMIC DNA]</scope>
    <source>
        <strain evidence="10">59-99</strain>
    </source>
</reference>
<keyword evidence="5" id="KW-0732">Signal</keyword>
<evidence type="ECO:0000256" key="8">
    <source>
        <dbReference type="PROSITE-ProRule" id="PRU01360"/>
    </source>
</evidence>
<dbReference type="STRING" id="1895771.BGO89_06460"/>
<dbReference type="InterPro" id="IPR036942">
    <property type="entry name" value="Beta-barrel_TonB_sf"/>
</dbReference>
<evidence type="ECO:0000256" key="4">
    <source>
        <dbReference type="ARBA" id="ARBA00022692"/>
    </source>
</evidence>
<dbReference type="GO" id="GO:0015344">
    <property type="term" value="F:siderophore uptake transmembrane transporter activity"/>
    <property type="evidence" value="ECO:0007669"/>
    <property type="project" value="TreeGrafter"/>
</dbReference>
<dbReference type="GO" id="GO:0009279">
    <property type="term" value="C:cell outer membrane"/>
    <property type="evidence" value="ECO:0007669"/>
    <property type="project" value="UniProtKB-SubCell"/>
</dbReference>
<name>A0A1M3KYM7_9BACT</name>
<dbReference type="SUPFAM" id="SSF49464">
    <property type="entry name" value="Carboxypeptidase regulatory domain-like"/>
    <property type="match status" value="1"/>
</dbReference>
<feature type="domain" description="TonB-dependent receptor plug" evidence="9">
    <location>
        <begin position="154"/>
        <end position="230"/>
    </location>
</feature>
<evidence type="ECO:0000256" key="1">
    <source>
        <dbReference type="ARBA" id="ARBA00004571"/>
    </source>
</evidence>
<dbReference type="AlphaFoldDB" id="A0A1M3KYM7"/>
<organism evidence="10 11">
    <name type="scientific">Candidatus Kapaibacterium thiocyanatum</name>
    <dbReference type="NCBI Taxonomy" id="1895771"/>
    <lineage>
        <taxon>Bacteria</taxon>
        <taxon>Pseudomonadati</taxon>
        <taxon>Candidatus Kapaibacteriota</taxon>
        <taxon>Candidatus Kapaibacteriia</taxon>
        <taxon>Candidatus Kapaibacteriales</taxon>
        <taxon>Candidatus Kapaibacteriaceae</taxon>
        <taxon>Candidatus Kapaibacterium</taxon>
    </lineage>
</organism>
<sequence>MIRLLSSISILLLVMFGQLRGADATINGVVRERGSAEVVIGATIALHRDSLRADRRPERGTYSNRYGYYALKGLREGRYTIVVTAVGYSPWMKAITIGDTTTSLTIDVEMSSADVAGREIVVNAEREGSALERIGTISVSPEFISNMPSFGGEVDVFRALQLLPGVKASTELSSGLYVRGGSPDQNLILLDGVVVYNPSHLGGFLSSFHADALRDIKLIKGAFPAEYGGRLSSVLDLTMKEGNAERIKGSAHISMIAAGATVDGPITEDVTFMISGRRFYADIFAPLFVTDTLPAPSYYFYDLNAKLNWKINERDRIYASAYFGRDVLAASPDKGDEIKVDWGNATANLRWTHLISPGLFASSSFIYTDYVFGTGLIDTRRSTGITYNFNTDSRIRDIMLRTELQWTAEADHLVKAGVEATHHRFIANAYTDRVQNLERIGRTGTIEALDAAAFIQDEWTITDALSANVGARLYWFQTGNYLRLEPRVSLAWTVSPTTTLTASAAMAHQFLHLIIRNDIALPTDLWFPSTPSILPGRSIQAILGLQQQLFDGDVLFTAEGYIKDMQNLYEYKENAQFTLGLPLESQFTRGKGIAYGVEMFLNKRAGKFTGWIGYTLAWTTRTFAELNGGRPFYPRYDRRHDVSVVGNYKLNDTWSFGATWTYGTGQAYTVPVAWYPTTYGRSDVGQLYTERNGYRIAPFHKLDLQATYSYEWFGLPFQLSLNIYNVYNRRNPFALYADEVYNPSKGEFENVIKQLTLFPIIPTLGLRCTF</sequence>
<keyword evidence="2 8" id="KW-0813">Transport</keyword>
<comment type="caution">
    <text evidence="10">The sequence shown here is derived from an EMBL/GenBank/DDBJ whole genome shotgun (WGS) entry which is preliminary data.</text>
</comment>
<protein>
    <recommendedName>
        <fullName evidence="9">TonB-dependent receptor plug domain-containing protein</fullName>
    </recommendedName>
</protein>
<evidence type="ECO:0000256" key="7">
    <source>
        <dbReference type="ARBA" id="ARBA00023237"/>
    </source>
</evidence>
<dbReference type="Gene3D" id="2.170.130.10">
    <property type="entry name" value="TonB-dependent receptor, plug domain"/>
    <property type="match status" value="1"/>
</dbReference>
<evidence type="ECO:0000259" key="9">
    <source>
        <dbReference type="Pfam" id="PF07715"/>
    </source>
</evidence>
<dbReference type="GO" id="GO:0044718">
    <property type="term" value="P:siderophore transmembrane transport"/>
    <property type="evidence" value="ECO:0007669"/>
    <property type="project" value="TreeGrafter"/>
</dbReference>
<dbReference type="InterPro" id="IPR037066">
    <property type="entry name" value="Plug_dom_sf"/>
</dbReference>